<dbReference type="Proteomes" id="UP001261624">
    <property type="component" value="Unassembled WGS sequence"/>
</dbReference>
<keyword evidence="2" id="KW-0328">Glycosyltransferase</keyword>
<dbReference type="InterPro" id="IPR029044">
    <property type="entry name" value="Nucleotide-diphossugar_trans"/>
</dbReference>
<dbReference type="CDD" id="cd00761">
    <property type="entry name" value="Glyco_tranf_GTA_type"/>
    <property type="match status" value="1"/>
</dbReference>
<dbReference type="Gene3D" id="3.90.550.10">
    <property type="entry name" value="Spore Coat Polysaccharide Biosynthesis Protein SpsA, Chain A"/>
    <property type="match status" value="1"/>
</dbReference>
<dbReference type="EC" id="2.4.-.-" evidence="2"/>
<protein>
    <submittedName>
        <fullName evidence="2">Glycosyltransferase family 2 protein</fullName>
        <ecNumber evidence="2">2.4.-.-</ecNumber>
    </submittedName>
</protein>
<gene>
    <name evidence="2" type="ORF">RM549_02340</name>
</gene>
<dbReference type="Pfam" id="PF00535">
    <property type="entry name" value="Glycos_transf_2"/>
    <property type="match status" value="1"/>
</dbReference>
<dbReference type="RefSeq" id="WP_311680266.1">
    <property type="nucleotide sequence ID" value="NZ_JAVRHM010000001.1"/>
</dbReference>
<dbReference type="GO" id="GO:0016757">
    <property type="term" value="F:glycosyltransferase activity"/>
    <property type="evidence" value="ECO:0007669"/>
    <property type="project" value="UniProtKB-KW"/>
</dbReference>
<keyword evidence="2" id="KW-0808">Transferase</keyword>
<name>A0ABU3DYT4_9FLAO</name>
<reference evidence="2 3" key="1">
    <citation type="submission" date="2023-09" db="EMBL/GenBank/DDBJ databases">
        <authorList>
            <person name="Rey-Velasco X."/>
        </authorList>
    </citation>
    <scope>NUCLEOTIDE SEQUENCE [LARGE SCALE GENOMIC DNA]</scope>
    <source>
        <strain evidence="2 3">F188</strain>
    </source>
</reference>
<dbReference type="SUPFAM" id="SSF53448">
    <property type="entry name" value="Nucleotide-diphospho-sugar transferases"/>
    <property type="match status" value="1"/>
</dbReference>
<proteinExistence type="predicted"/>
<evidence type="ECO:0000313" key="3">
    <source>
        <dbReference type="Proteomes" id="UP001261624"/>
    </source>
</evidence>
<accession>A0ABU3DYT4</accession>
<dbReference type="EMBL" id="JAVRHM010000001">
    <property type="protein sequence ID" value="MDT0688604.1"/>
    <property type="molecule type" value="Genomic_DNA"/>
</dbReference>
<comment type="caution">
    <text evidence="2">The sequence shown here is derived from an EMBL/GenBank/DDBJ whole genome shotgun (WGS) entry which is preliminary data.</text>
</comment>
<dbReference type="PANTHER" id="PTHR22916">
    <property type="entry name" value="GLYCOSYLTRANSFERASE"/>
    <property type="match status" value="1"/>
</dbReference>
<feature type="domain" description="Glycosyltransferase 2-like" evidence="1">
    <location>
        <begin position="9"/>
        <end position="139"/>
    </location>
</feature>
<evidence type="ECO:0000259" key="1">
    <source>
        <dbReference type="Pfam" id="PF00535"/>
    </source>
</evidence>
<evidence type="ECO:0000313" key="2">
    <source>
        <dbReference type="EMBL" id="MDT0688604.1"/>
    </source>
</evidence>
<organism evidence="2 3">
    <name type="scientific">Autumnicola patrickiae</name>
    <dbReference type="NCBI Taxonomy" id="3075591"/>
    <lineage>
        <taxon>Bacteria</taxon>
        <taxon>Pseudomonadati</taxon>
        <taxon>Bacteroidota</taxon>
        <taxon>Flavobacteriia</taxon>
        <taxon>Flavobacteriales</taxon>
        <taxon>Flavobacteriaceae</taxon>
        <taxon>Autumnicola</taxon>
    </lineage>
</organism>
<keyword evidence="3" id="KW-1185">Reference proteome</keyword>
<dbReference type="InterPro" id="IPR001173">
    <property type="entry name" value="Glyco_trans_2-like"/>
</dbReference>
<sequence length="320" mass="37347">MPQLEPLISIIIPTFNRCEMIGQTLDSILAQTNQRWECFVIDDGSTDNTEQLMSFYCGIDSRIKYYTRPEDMASGANACRNYGIDVSQGDYIKFFDSDDLMFPSLLAEEIKIIENQGEVNIISCGFEKFTDKEMNSPRSYNVNLTDDILKDFCFGNLVLNTPSLLYSREIIGNTRFDEKLCRAQDLDFGFKILIKNQMKHIPLNKVQVKVRVHQLSISGNYLNRITSEALLSELKVRKDIAEFLFKKRSEKEAQQSILYYFLVYRQMLLSKRYKLFFYNLSKHRSFCRRLKWKLLLIGLVFVLTGRGETKFSNEVKLTLY</sequence>